<keyword evidence="1" id="KW-1133">Transmembrane helix</keyword>
<evidence type="ECO:0000313" key="3">
    <source>
        <dbReference type="Proteomes" id="UP001497516"/>
    </source>
</evidence>
<dbReference type="EMBL" id="OZ034819">
    <property type="protein sequence ID" value="CAL1395528.1"/>
    <property type="molecule type" value="Genomic_DNA"/>
</dbReference>
<keyword evidence="1" id="KW-0812">Transmembrane</keyword>
<dbReference type="AlphaFoldDB" id="A0AAV2FCU1"/>
<protein>
    <submittedName>
        <fullName evidence="2">Uncharacterized protein</fullName>
    </submittedName>
</protein>
<sequence>MITKTLAKVNNKELDMGRVSATKLVGFVVLILFFLVVATNIALLPAVANRLSGAGVAAKSLPDGADSVPGESFPSVAATADEALLANSTGAAAVSNRTMKN</sequence>
<dbReference type="Proteomes" id="UP001497516">
    <property type="component" value="Chromosome 6"/>
</dbReference>
<organism evidence="2 3">
    <name type="scientific">Linum trigynum</name>
    <dbReference type="NCBI Taxonomy" id="586398"/>
    <lineage>
        <taxon>Eukaryota</taxon>
        <taxon>Viridiplantae</taxon>
        <taxon>Streptophyta</taxon>
        <taxon>Embryophyta</taxon>
        <taxon>Tracheophyta</taxon>
        <taxon>Spermatophyta</taxon>
        <taxon>Magnoliopsida</taxon>
        <taxon>eudicotyledons</taxon>
        <taxon>Gunneridae</taxon>
        <taxon>Pentapetalae</taxon>
        <taxon>rosids</taxon>
        <taxon>fabids</taxon>
        <taxon>Malpighiales</taxon>
        <taxon>Linaceae</taxon>
        <taxon>Linum</taxon>
    </lineage>
</organism>
<proteinExistence type="predicted"/>
<reference evidence="2 3" key="1">
    <citation type="submission" date="2024-04" db="EMBL/GenBank/DDBJ databases">
        <authorList>
            <person name="Fracassetti M."/>
        </authorList>
    </citation>
    <scope>NUCLEOTIDE SEQUENCE [LARGE SCALE GENOMIC DNA]</scope>
</reference>
<keyword evidence="3" id="KW-1185">Reference proteome</keyword>
<gene>
    <name evidence="2" type="ORF">LTRI10_LOCUS35956</name>
</gene>
<accession>A0AAV2FCU1</accession>
<name>A0AAV2FCU1_9ROSI</name>
<evidence type="ECO:0000313" key="2">
    <source>
        <dbReference type="EMBL" id="CAL1395528.1"/>
    </source>
</evidence>
<evidence type="ECO:0000256" key="1">
    <source>
        <dbReference type="SAM" id="Phobius"/>
    </source>
</evidence>
<keyword evidence="1" id="KW-0472">Membrane</keyword>
<feature type="transmembrane region" description="Helical" evidence="1">
    <location>
        <begin position="24"/>
        <end position="44"/>
    </location>
</feature>